<organism evidence="2 3">
    <name type="scientific">Spirosoma arboris</name>
    <dbReference type="NCBI Taxonomy" id="2682092"/>
    <lineage>
        <taxon>Bacteria</taxon>
        <taxon>Pseudomonadati</taxon>
        <taxon>Bacteroidota</taxon>
        <taxon>Cytophagia</taxon>
        <taxon>Cytophagales</taxon>
        <taxon>Cytophagaceae</taxon>
        <taxon>Spirosoma</taxon>
    </lineage>
</organism>
<dbReference type="Proteomes" id="UP000436006">
    <property type="component" value="Unassembled WGS sequence"/>
</dbReference>
<dbReference type="AlphaFoldDB" id="A0A7K1S8P7"/>
<accession>A0A7K1S8P7</accession>
<dbReference type="Pfam" id="PF14300">
    <property type="entry name" value="DMP19"/>
    <property type="match status" value="1"/>
</dbReference>
<evidence type="ECO:0000259" key="1">
    <source>
        <dbReference type="Pfam" id="PF14300"/>
    </source>
</evidence>
<sequence>MADLGLTELDKRWYEFTSKYVEKLNEAGGYDWSKLTEDEQELAALYKLDSDMYNGGFIQFFCNWGFDCYTIAIRSLAKLNASECLGIITKQYSIIKRLEEDERLKALWDIPQFLTEMEIEEIDKLNHLYWANKDNIIEQTFDVYKQLVA</sequence>
<dbReference type="Gene3D" id="1.20.1420.60">
    <property type="match status" value="1"/>
</dbReference>
<feature type="domain" description="DNA mimic protein DMP19 C-terminal" evidence="1">
    <location>
        <begin position="34"/>
        <end position="137"/>
    </location>
</feature>
<protein>
    <submittedName>
        <fullName evidence="2">DUF4375 domain-containing protein</fullName>
    </submittedName>
</protein>
<dbReference type="EMBL" id="WPIN01000003">
    <property type="protein sequence ID" value="MVM30169.1"/>
    <property type="molecule type" value="Genomic_DNA"/>
</dbReference>
<comment type="caution">
    <text evidence="2">The sequence shown here is derived from an EMBL/GenBank/DDBJ whole genome shotgun (WGS) entry which is preliminary data.</text>
</comment>
<evidence type="ECO:0000313" key="3">
    <source>
        <dbReference type="Proteomes" id="UP000436006"/>
    </source>
</evidence>
<keyword evidence="3" id="KW-1185">Reference proteome</keyword>
<dbReference type="RefSeq" id="WP_157584422.1">
    <property type="nucleotide sequence ID" value="NZ_WPIN01000003.1"/>
</dbReference>
<proteinExistence type="predicted"/>
<reference evidence="2 3" key="1">
    <citation type="submission" date="2019-12" db="EMBL/GenBank/DDBJ databases">
        <title>Spirosoma sp. HMF4905 genome sequencing and assembly.</title>
        <authorList>
            <person name="Kang H."/>
            <person name="Cha I."/>
            <person name="Kim H."/>
            <person name="Joh K."/>
        </authorList>
    </citation>
    <scope>NUCLEOTIDE SEQUENCE [LARGE SCALE GENOMIC DNA]</scope>
    <source>
        <strain evidence="2 3">HMF4905</strain>
    </source>
</reference>
<name>A0A7K1S8P7_9BACT</name>
<dbReference type="InterPro" id="IPR025402">
    <property type="entry name" value="DMP19_C"/>
</dbReference>
<gene>
    <name evidence="2" type="ORF">GO755_09000</name>
</gene>
<evidence type="ECO:0000313" key="2">
    <source>
        <dbReference type="EMBL" id="MVM30169.1"/>
    </source>
</evidence>